<name>A0A6C0GRF0_9BACT</name>
<dbReference type="EMBL" id="CP048222">
    <property type="protein sequence ID" value="QHT70651.1"/>
    <property type="molecule type" value="Genomic_DNA"/>
</dbReference>
<dbReference type="RefSeq" id="WP_162446626.1">
    <property type="nucleotide sequence ID" value="NZ_CP048222.1"/>
</dbReference>
<dbReference type="NCBIfam" id="TIGR02145">
    <property type="entry name" value="Fib_succ_major"/>
    <property type="match status" value="1"/>
</dbReference>
<dbReference type="AlphaFoldDB" id="A0A6C0GRF0"/>
<evidence type="ECO:0000259" key="1">
    <source>
        <dbReference type="Pfam" id="PF09603"/>
    </source>
</evidence>
<evidence type="ECO:0000313" key="3">
    <source>
        <dbReference type="Proteomes" id="UP000480178"/>
    </source>
</evidence>
<dbReference type="Pfam" id="PF09603">
    <property type="entry name" value="Fib_succ_major"/>
    <property type="match status" value="1"/>
</dbReference>
<accession>A0A6C0GRF0</accession>
<sequence>MILFLPLTSCKEESDQPVPMATTVIVQGKTYPIVSIGHQLWTTINYDGPGGIPYKTGTEKPEYGRYYTFQEAAAIELPEGWRLPAMDDYITLAQSQGVVFTNQRATGQEAIKKLAAQTHWRVISGTNESGFNALPAGYSFQGSQPMDGDISEFWMADGNTVSIMEGATGKAHNMMFYSSNEPGYRFNLRFVRDK</sequence>
<evidence type="ECO:0000313" key="2">
    <source>
        <dbReference type="EMBL" id="QHT70651.1"/>
    </source>
</evidence>
<organism evidence="2 3">
    <name type="scientific">Rhodocytophaga rosea</name>
    <dbReference type="NCBI Taxonomy" id="2704465"/>
    <lineage>
        <taxon>Bacteria</taxon>
        <taxon>Pseudomonadati</taxon>
        <taxon>Bacteroidota</taxon>
        <taxon>Cytophagia</taxon>
        <taxon>Cytophagales</taxon>
        <taxon>Rhodocytophagaceae</taxon>
        <taxon>Rhodocytophaga</taxon>
    </lineage>
</organism>
<proteinExistence type="predicted"/>
<dbReference type="Proteomes" id="UP000480178">
    <property type="component" value="Chromosome"/>
</dbReference>
<feature type="domain" description="Fibrobacter succinogenes major paralogous" evidence="1">
    <location>
        <begin position="56"/>
        <end position="192"/>
    </location>
</feature>
<protein>
    <recommendedName>
        <fullName evidence="1">Fibrobacter succinogenes major paralogous domain-containing protein</fullName>
    </recommendedName>
</protein>
<keyword evidence="3" id="KW-1185">Reference proteome</keyword>
<reference evidence="2 3" key="1">
    <citation type="submission" date="2020-01" db="EMBL/GenBank/DDBJ databases">
        <authorList>
            <person name="Kim M.K."/>
        </authorList>
    </citation>
    <scope>NUCLEOTIDE SEQUENCE [LARGE SCALE GENOMIC DNA]</scope>
    <source>
        <strain evidence="2 3">172606-1</strain>
    </source>
</reference>
<dbReference type="InterPro" id="IPR011871">
    <property type="entry name" value="Fib_succ_major"/>
</dbReference>
<dbReference type="KEGG" id="rhoz:GXP67_30370"/>
<gene>
    <name evidence="2" type="ORF">GXP67_30370</name>
</gene>